<dbReference type="OrthoDB" id="9797506at2"/>
<dbReference type="RefSeq" id="WP_057821370.1">
    <property type="nucleotide sequence ID" value="NZ_AZEC01000011.1"/>
</dbReference>
<dbReference type="Gene3D" id="3.90.280.10">
    <property type="entry name" value="PEBP-like"/>
    <property type="match status" value="1"/>
</dbReference>
<dbReference type="Pfam" id="PF01161">
    <property type="entry name" value="PBP"/>
    <property type="match status" value="1"/>
</dbReference>
<dbReference type="NCBIfam" id="TIGR00481">
    <property type="entry name" value="YbhB/YbcL family Raf kinase inhibitor-like protein"/>
    <property type="match status" value="1"/>
</dbReference>
<keyword evidence="2" id="KW-1185">Reference proteome</keyword>
<dbReference type="InterPro" id="IPR005247">
    <property type="entry name" value="YbhB_YbcL/LppC-like"/>
</dbReference>
<evidence type="ECO:0000313" key="2">
    <source>
        <dbReference type="Proteomes" id="UP000051330"/>
    </source>
</evidence>
<dbReference type="EMBL" id="AZEC01000011">
    <property type="protein sequence ID" value="KRL11678.1"/>
    <property type="molecule type" value="Genomic_DNA"/>
</dbReference>
<dbReference type="PATRIC" id="fig|1423792.3.peg.613"/>
<dbReference type="CDD" id="cd00865">
    <property type="entry name" value="PEBP_bact_arch"/>
    <property type="match status" value="1"/>
</dbReference>
<dbReference type="InterPro" id="IPR008914">
    <property type="entry name" value="PEBP"/>
</dbReference>
<dbReference type="SUPFAM" id="SSF49777">
    <property type="entry name" value="PEBP-like"/>
    <property type="match status" value="1"/>
</dbReference>
<name>A0A0R1MTX9_9LACO</name>
<dbReference type="Proteomes" id="UP000051330">
    <property type="component" value="Unassembled WGS sequence"/>
</dbReference>
<proteinExistence type="predicted"/>
<evidence type="ECO:0008006" key="3">
    <source>
        <dbReference type="Google" id="ProtNLM"/>
    </source>
</evidence>
<dbReference type="STRING" id="1423792.FD09_GL000601"/>
<reference evidence="1 2" key="1">
    <citation type="journal article" date="2015" name="Genome Announc.">
        <title>Expanding the biotechnology potential of lactobacilli through comparative genomics of 213 strains and associated genera.</title>
        <authorList>
            <person name="Sun Z."/>
            <person name="Harris H.M."/>
            <person name="McCann A."/>
            <person name="Guo C."/>
            <person name="Argimon S."/>
            <person name="Zhang W."/>
            <person name="Yang X."/>
            <person name="Jeffery I.B."/>
            <person name="Cooney J.C."/>
            <person name="Kagawa T.F."/>
            <person name="Liu W."/>
            <person name="Song Y."/>
            <person name="Salvetti E."/>
            <person name="Wrobel A."/>
            <person name="Rasinkangas P."/>
            <person name="Parkhill J."/>
            <person name="Rea M.C."/>
            <person name="O'Sullivan O."/>
            <person name="Ritari J."/>
            <person name="Douillard F.P."/>
            <person name="Paul Ross R."/>
            <person name="Yang R."/>
            <person name="Briner A.E."/>
            <person name="Felis G.E."/>
            <person name="de Vos W.M."/>
            <person name="Barrangou R."/>
            <person name="Klaenhammer T.R."/>
            <person name="Caufield P.W."/>
            <person name="Cui Y."/>
            <person name="Zhang H."/>
            <person name="O'Toole P.W."/>
        </authorList>
    </citation>
    <scope>NUCLEOTIDE SEQUENCE [LARGE SCALE GENOMIC DNA]</scope>
    <source>
        <strain evidence="1 2">DSM 12744</strain>
    </source>
</reference>
<organism evidence="1 2">
    <name type="scientific">Schleiferilactobacillus perolens DSM 12744</name>
    <dbReference type="NCBI Taxonomy" id="1423792"/>
    <lineage>
        <taxon>Bacteria</taxon>
        <taxon>Bacillati</taxon>
        <taxon>Bacillota</taxon>
        <taxon>Bacilli</taxon>
        <taxon>Lactobacillales</taxon>
        <taxon>Lactobacillaceae</taxon>
        <taxon>Schleiferilactobacillus</taxon>
    </lineage>
</organism>
<sequence>MEIHLPWSGDQMPDKYAKYAPAVNMRGGYPILSFPFSISDVPVNTKYFAWSLLDYDAVPVGGFIWIHWLATDLAASTTEIPENASQSGAVHFIQGRNSNAGRMVNVQDPLINQRYVGPQPPDQTHDYTLTVYALNAPLELENGFWYNAFRRELQGKVLAQAQVEIPSQS</sequence>
<dbReference type="AlphaFoldDB" id="A0A0R1MTX9"/>
<comment type="caution">
    <text evidence="1">The sequence shown here is derived from an EMBL/GenBank/DDBJ whole genome shotgun (WGS) entry which is preliminary data.</text>
</comment>
<dbReference type="InterPro" id="IPR036610">
    <property type="entry name" value="PEBP-like_sf"/>
</dbReference>
<accession>A0A0R1MTX9</accession>
<gene>
    <name evidence="1" type="ORF">FD09_GL000601</name>
</gene>
<evidence type="ECO:0000313" key="1">
    <source>
        <dbReference type="EMBL" id="KRL11678.1"/>
    </source>
</evidence>
<protein>
    <recommendedName>
        <fullName evidence="3">Phospholipid-binding protein</fullName>
    </recommendedName>
</protein>